<dbReference type="AlphaFoldDB" id="A0A8J3R1U5"/>
<proteinExistence type="predicted"/>
<dbReference type="Proteomes" id="UP000642748">
    <property type="component" value="Unassembled WGS sequence"/>
</dbReference>
<protein>
    <submittedName>
        <fullName evidence="2">Uncharacterized protein</fullName>
    </submittedName>
</protein>
<gene>
    <name evidence="2" type="ORF">Raf01_82500</name>
</gene>
<keyword evidence="1" id="KW-0812">Transmembrane</keyword>
<feature type="transmembrane region" description="Helical" evidence="1">
    <location>
        <begin position="124"/>
        <end position="143"/>
    </location>
</feature>
<evidence type="ECO:0000313" key="2">
    <source>
        <dbReference type="EMBL" id="GIH20078.1"/>
    </source>
</evidence>
<keyword evidence="1" id="KW-0472">Membrane</keyword>
<name>A0A8J3R1U5_9ACTN</name>
<evidence type="ECO:0000256" key="1">
    <source>
        <dbReference type="SAM" id="Phobius"/>
    </source>
</evidence>
<accession>A0A8J3R1U5</accession>
<sequence length="208" mass="21634">MTEPPAWVSVGGGANLSRDPRRRAFLSRSDPSVLGLHGFAGATFLIAVNLAGWGGTAFSDALLLVPGIVVFGGLAQLPAVLLPRHYRGMAINVVHGLLCALFLGYGLIYLLTAVHVISDVDVPVVLRWWFGLLTLASSAAAVAIHRYGSFLALVLIVFASGGAVTTVGLAAGIPGWRTASACLYIGSAVLGWLRATAIMLMITSGRVP</sequence>
<keyword evidence="3" id="KW-1185">Reference proteome</keyword>
<feature type="transmembrane region" description="Helical" evidence="1">
    <location>
        <begin position="61"/>
        <end position="82"/>
    </location>
</feature>
<organism evidence="2 3">
    <name type="scientific">Rugosimonospora africana</name>
    <dbReference type="NCBI Taxonomy" id="556532"/>
    <lineage>
        <taxon>Bacteria</taxon>
        <taxon>Bacillati</taxon>
        <taxon>Actinomycetota</taxon>
        <taxon>Actinomycetes</taxon>
        <taxon>Micromonosporales</taxon>
        <taxon>Micromonosporaceae</taxon>
        <taxon>Rugosimonospora</taxon>
    </lineage>
</organism>
<feature type="transmembrane region" description="Helical" evidence="1">
    <location>
        <begin position="150"/>
        <end position="171"/>
    </location>
</feature>
<dbReference type="RefSeq" id="WP_203923515.1">
    <property type="nucleotide sequence ID" value="NZ_BONZ01000088.1"/>
</dbReference>
<comment type="caution">
    <text evidence="2">The sequence shown here is derived from an EMBL/GenBank/DDBJ whole genome shotgun (WGS) entry which is preliminary data.</text>
</comment>
<reference evidence="2" key="1">
    <citation type="submission" date="2021-01" db="EMBL/GenBank/DDBJ databases">
        <title>Whole genome shotgun sequence of Rugosimonospora africana NBRC 104875.</title>
        <authorList>
            <person name="Komaki H."/>
            <person name="Tamura T."/>
        </authorList>
    </citation>
    <scope>NUCLEOTIDE SEQUENCE</scope>
    <source>
        <strain evidence="2">NBRC 104875</strain>
    </source>
</reference>
<feature type="transmembrane region" description="Helical" evidence="1">
    <location>
        <begin position="33"/>
        <end position="55"/>
    </location>
</feature>
<dbReference type="EMBL" id="BONZ01000088">
    <property type="protein sequence ID" value="GIH20078.1"/>
    <property type="molecule type" value="Genomic_DNA"/>
</dbReference>
<keyword evidence="1" id="KW-1133">Transmembrane helix</keyword>
<evidence type="ECO:0000313" key="3">
    <source>
        <dbReference type="Proteomes" id="UP000642748"/>
    </source>
</evidence>
<feature type="transmembrane region" description="Helical" evidence="1">
    <location>
        <begin position="183"/>
        <end position="202"/>
    </location>
</feature>
<feature type="transmembrane region" description="Helical" evidence="1">
    <location>
        <begin position="94"/>
        <end position="118"/>
    </location>
</feature>